<evidence type="ECO:0000313" key="3">
    <source>
        <dbReference type="Proteomes" id="UP000558488"/>
    </source>
</evidence>
<protein>
    <submittedName>
        <fullName evidence="2">Proteasome 20S subunit beta 10</fullName>
    </submittedName>
</protein>
<dbReference type="InterPro" id="IPR001353">
    <property type="entry name" value="Proteasome_sua/b"/>
</dbReference>
<comment type="caution">
    <text evidence="2">The sequence shown here is derived from an EMBL/GenBank/DDBJ whole genome shotgun (WGS) entry which is preliminary data.</text>
</comment>
<proteinExistence type="predicted"/>
<dbReference type="GO" id="GO:0051603">
    <property type="term" value="P:proteolysis involved in protein catabolic process"/>
    <property type="evidence" value="ECO:0007669"/>
    <property type="project" value="InterPro"/>
</dbReference>
<dbReference type="SUPFAM" id="SSF56235">
    <property type="entry name" value="N-terminal nucleophile aminohydrolases (Ntn hydrolases)"/>
    <property type="match status" value="1"/>
</dbReference>
<dbReference type="Pfam" id="PF12465">
    <property type="entry name" value="Pr_beta_C"/>
    <property type="match status" value="1"/>
</dbReference>
<keyword evidence="2" id="KW-0647">Proteasome</keyword>
<dbReference type="EMBL" id="JACAGB010000017">
    <property type="protein sequence ID" value="KAF6318843.1"/>
    <property type="molecule type" value="Genomic_DNA"/>
</dbReference>
<evidence type="ECO:0000313" key="2">
    <source>
        <dbReference type="EMBL" id="KAF6318843.1"/>
    </source>
</evidence>
<gene>
    <name evidence="2" type="ORF">mPipKuh1_014246</name>
</gene>
<reference evidence="2 3" key="1">
    <citation type="journal article" date="2020" name="Nature">
        <title>Six reference-quality genomes reveal evolution of bat adaptations.</title>
        <authorList>
            <person name="Jebb D."/>
            <person name="Huang Z."/>
            <person name="Pippel M."/>
            <person name="Hughes G.M."/>
            <person name="Lavrichenko K."/>
            <person name="Devanna P."/>
            <person name="Winkler S."/>
            <person name="Jermiin L.S."/>
            <person name="Skirmuntt E.C."/>
            <person name="Katzourakis A."/>
            <person name="Burkitt-Gray L."/>
            <person name="Ray D.A."/>
            <person name="Sullivan K.A.M."/>
            <person name="Roscito J.G."/>
            <person name="Kirilenko B.M."/>
            <person name="Davalos L.M."/>
            <person name="Corthals A.P."/>
            <person name="Power M.L."/>
            <person name="Jones G."/>
            <person name="Ransome R.D."/>
            <person name="Dechmann D.K.N."/>
            <person name="Locatelli A.G."/>
            <person name="Puechmaille S.J."/>
            <person name="Fedrigo O."/>
            <person name="Jarvis E.D."/>
            <person name="Hiller M."/>
            <person name="Vernes S.C."/>
            <person name="Myers E.W."/>
            <person name="Teeling E.C."/>
        </authorList>
    </citation>
    <scope>NUCLEOTIDE SEQUENCE [LARGE SCALE GENOMIC DNA]</scope>
    <source>
        <strain evidence="2">MPipKuh1</strain>
        <tissue evidence="2">Flight muscle</tissue>
    </source>
</reference>
<dbReference type="GO" id="GO:0005839">
    <property type="term" value="C:proteasome core complex"/>
    <property type="evidence" value="ECO:0007669"/>
    <property type="project" value="InterPro"/>
</dbReference>
<sequence length="113" mass="11841">MPLLPAGSGQDAALAVLEDRFQPNMTLEAAQGLLVEAITAGILGDLGSGGSVDACVITETGAKMLRTLSSPTKPMERPTQYRFAPGTTAVLSETVKPLPLQLVEETVQTMEVE</sequence>
<organism evidence="2 3">
    <name type="scientific">Pipistrellus kuhlii</name>
    <name type="common">Kuhl's pipistrelle</name>
    <dbReference type="NCBI Taxonomy" id="59472"/>
    <lineage>
        <taxon>Eukaryota</taxon>
        <taxon>Metazoa</taxon>
        <taxon>Chordata</taxon>
        <taxon>Craniata</taxon>
        <taxon>Vertebrata</taxon>
        <taxon>Euteleostomi</taxon>
        <taxon>Mammalia</taxon>
        <taxon>Eutheria</taxon>
        <taxon>Laurasiatheria</taxon>
        <taxon>Chiroptera</taxon>
        <taxon>Yangochiroptera</taxon>
        <taxon>Vespertilionidae</taxon>
        <taxon>Pipistrellus</taxon>
    </lineage>
</organism>
<dbReference type="AlphaFoldDB" id="A0A7J7V171"/>
<feature type="domain" description="Proteasome beta subunit C-terminal" evidence="1">
    <location>
        <begin position="71"/>
        <end position="107"/>
    </location>
</feature>
<dbReference type="Gene3D" id="3.60.20.10">
    <property type="entry name" value="Glutamine Phosphoribosylpyrophosphate, subunit 1, domain 1"/>
    <property type="match status" value="1"/>
</dbReference>
<dbReference type="Proteomes" id="UP000558488">
    <property type="component" value="Unassembled WGS sequence"/>
</dbReference>
<name>A0A7J7V171_PIPKU</name>
<dbReference type="InterPro" id="IPR024689">
    <property type="entry name" value="Proteasome_bsu_C"/>
</dbReference>
<evidence type="ECO:0000259" key="1">
    <source>
        <dbReference type="Pfam" id="PF12465"/>
    </source>
</evidence>
<dbReference type="Pfam" id="PF00227">
    <property type="entry name" value="Proteasome"/>
    <property type="match status" value="1"/>
</dbReference>
<dbReference type="InterPro" id="IPR029055">
    <property type="entry name" value="Ntn_hydrolases_N"/>
</dbReference>
<keyword evidence="3" id="KW-1185">Reference proteome</keyword>
<accession>A0A7J7V171</accession>